<reference evidence="1 2" key="1">
    <citation type="submission" date="2017-09" db="EMBL/GenBank/DDBJ databases">
        <title>Bacterial strain isolated from the female urinary microbiota.</title>
        <authorList>
            <person name="Thomas-White K."/>
            <person name="Kumar N."/>
            <person name="Forster S."/>
            <person name="Putonti C."/>
            <person name="Lawley T."/>
            <person name="Wolfe A.J."/>
        </authorList>
    </citation>
    <scope>NUCLEOTIDE SEQUENCE [LARGE SCALE GENOMIC DNA]</scope>
    <source>
        <strain evidence="1 2">UMB0240</strain>
    </source>
</reference>
<accession>A0A2N6UG03</accession>
<name>A0A2N6UG03_9LACT</name>
<comment type="caution">
    <text evidence="1">The sequence shown here is derived from an EMBL/GenBank/DDBJ whole genome shotgun (WGS) entry which is preliminary data.</text>
</comment>
<dbReference type="AlphaFoldDB" id="A0A2N6UG03"/>
<keyword evidence="2" id="KW-1185">Reference proteome</keyword>
<sequence>MNKKIKTLALTAAVIGLATVIKRVNGLQTQINEIKTTQSGLKRKLNLKVDKNNLIKEINLTPEKLRINSSKLEGI</sequence>
<evidence type="ECO:0000313" key="1">
    <source>
        <dbReference type="EMBL" id="PMC80475.1"/>
    </source>
</evidence>
<dbReference type="RefSeq" id="WP_102198750.1">
    <property type="nucleotide sequence ID" value="NZ_PNHQ01000002.1"/>
</dbReference>
<dbReference type="EMBL" id="PNHQ01000002">
    <property type="protein sequence ID" value="PMC80475.1"/>
    <property type="molecule type" value="Genomic_DNA"/>
</dbReference>
<gene>
    <name evidence="1" type="ORF">CJ191_01315</name>
</gene>
<proteinExistence type="predicted"/>
<evidence type="ECO:0000313" key="2">
    <source>
        <dbReference type="Proteomes" id="UP000235701"/>
    </source>
</evidence>
<protein>
    <submittedName>
        <fullName evidence="1">Uncharacterized protein</fullName>
    </submittedName>
</protein>
<organism evidence="1 2">
    <name type="scientific">Aerococcus viridans</name>
    <dbReference type="NCBI Taxonomy" id="1377"/>
    <lineage>
        <taxon>Bacteria</taxon>
        <taxon>Bacillati</taxon>
        <taxon>Bacillota</taxon>
        <taxon>Bacilli</taxon>
        <taxon>Lactobacillales</taxon>
        <taxon>Aerococcaceae</taxon>
        <taxon>Aerococcus</taxon>
    </lineage>
</organism>
<dbReference type="Proteomes" id="UP000235701">
    <property type="component" value="Unassembled WGS sequence"/>
</dbReference>